<dbReference type="EC" id="3.4.21.89" evidence="4 7"/>
<evidence type="ECO:0000313" key="10">
    <source>
        <dbReference type="Proteomes" id="UP000422764"/>
    </source>
</evidence>
<organism evidence="9 10">
    <name type="scientific">Clostridium bovifaecis</name>
    <dbReference type="NCBI Taxonomy" id="2184719"/>
    <lineage>
        <taxon>Bacteria</taxon>
        <taxon>Bacillati</taxon>
        <taxon>Bacillota</taxon>
        <taxon>Clostridia</taxon>
        <taxon>Eubacteriales</taxon>
        <taxon>Clostridiaceae</taxon>
        <taxon>Clostridium</taxon>
    </lineage>
</organism>
<dbReference type="NCBIfam" id="TIGR02227">
    <property type="entry name" value="sigpep_I_bact"/>
    <property type="match status" value="1"/>
</dbReference>
<evidence type="ECO:0000256" key="6">
    <source>
        <dbReference type="PIRSR" id="PIRSR600223-1"/>
    </source>
</evidence>
<comment type="similarity">
    <text evidence="3 7">Belongs to the peptidase S26 family.</text>
</comment>
<dbReference type="AlphaFoldDB" id="A0A6I6EQZ9"/>
<comment type="catalytic activity">
    <reaction evidence="1 7">
        <text>Cleavage of hydrophobic, N-terminal signal or leader sequences from secreted and periplasmic proteins.</text>
        <dbReference type="EC" id="3.4.21.89"/>
    </reaction>
</comment>
<reference evidence="9 10" key="1">
    <citation type="submission" date="2019-12" db="EMBL/GenBank/DDBJ databases">
        <title>Genome sequenceing of Clostridium bovifaecis.</title>
        <authorList>
            <person name="Yao Y."/>
        </authorList>
    </citation>
    <scope>NUCLEOTIDE SEQUENCE [LARGE SCALE GENOMIC DNA]</scope>
    <source>
        <strain evidence="9 10">BXX</strain>
    </source>
</reference>
<proteinExistence type="inferred from homology"/>
<evidence type="ECO:0000256" key="1">
    <source>
        <dbReference type="ARBA" id="ARBA00000677"/>
    </source>
</evidence>
<dbReference type="GO" id="GO:0006465">
    <property type="term" value="P:signal peptide processing"/>
    <property type="evidence" value="ECO:0007669"/>
    <property type="project" value="InterPro"/>
</dbReference>
<dbReference type="GO" id="GO:0005886">
    <property type="term" value="C:plasma membrane"/>
    <property type="evidence" value="ECO:0007669"/>
    <property type="project" value="UniProtKB-SubCell"/>
</dbReference>
<feature type="active site" evidence="6">
    <location>
        <position position="38"/>
    </location>
</feature>
<name>A0A6I6EQZ9_9CLOT</name>
<feature type="transmembrane region" description="Helical" evidence="7">
    <location>
        <begin position="12"/>
        <end position="29"/>
    </location>
</feature>
<accession>A0A6I6EQZ9</accession>
<dbReference type="SUPFAM" id="SSF51306">
    <property type="entry name" value="LexA/Signal peptidase"/>
    <property type="match status" value="1"/>
</dbReference>
<protein>
    <recommendedName>
        <fullName evidence="4 7">Signal peptidase I</fullName>
        <ecNumber evidence="4 7">3.4.21.89</ecNumber>
    </recommendedName>
</protein>
<dbReference type="GO" id="GO:0004252">
    <property type="term" value="F:serine-type endopeptidase activity"/>
    <property type="evidence" value="ECO:0007669"/>
    <property type="project" value="InterPro"/>
</dbReference>
<evidence type="ECO:0000256" key="4">
    <source>
        <dbReference type="ARBA" id="ARBA00013208"/>
    </source>
</evidence>
<dbReference type="GO" id="GO:0009003">
    <property type="term" value="F:signal peptidase activity"/>
    <property type="evidence" value="ECO:0007669"/>
    <property type="project" value="UniProtKB-EC"/>
</dbReference>
<keyword evidence="5 7" id="KW-0378">Hydrolase</keyword>
<evidence type="ECO:0000313" key="9">
    <source>
        <dbReference type="EMBL" id="QGU96162.1"/>
    </source>
</evidence>
<evidence type="ECO:0000256" key="3">
    <source>
        <dbReference type="ARBA" id="ARBA00009370"/>
    </source>
</evidence>
<dbReference type="InterPro" id="IPR036286">
    <property type="entry name" value="LexA/Signal_pep-like_sf"/>
</dbReference>
<dbReference type="Gene3D" id="2.10.109.10">
    <property type="entry name" value="Umud Fragment, subunit A"/>
    <property type="match status" value="1"/>
</dbReference>
<sequence length="180" mass="20528">MKAKNFFKDWIVPIGAAVILAFLINRFLFFQVSVPSKSMYPTIKPGYRMLVTRVYNKENLKRGDIVVFDSEELGETLIKRLIGLPGDEIKIDEGGSVYINGEKQAEPYVVYNGGKGGEFKVPEGQYFFMGDNRANSWDSRYWQEHYISGDYIKGKARFIVFPFNRFGKFKYGEAAVAGSN</sequence>
<dbReference type="PROSITE" id="PS00761">
    <property type="entry name" value="SPASE_I_3"/>
    <property type="match status" value="1"/>
</dbReference>
<comment type="subcellular location">
    <subcellularLocation>
        <location evidence="2">Cell membrane</location>
        <topology evidence="2">Single-pass type II membrane protein</topology>
    </subcellularLocation>
    <subcellularLocation>
        <location evidence="7">Membrane</location>
        <topology evidence="7">Single-pass type II membrane protein</topology>
    </subcellularLocation>
</comment>
<dbReference type="InterPro" id="IPR019758">
    <property type="entry name" value="Pept_S26A_signal_pept_1_CS"/>
</dbReference>
<dbReference type="EMBL" id="CP046522">
    <property type="protein sequence ID" value="QGU96162.1"/>
    <property type="molecule type" value="Genomic_DNA"/>
</dbReference>
<keyword evidence="10" id="KW-1185">Reference proteome</keyword>
<dbReference type="Proteomes" id="UP000422764">
    <property type="component" value="Chromosome"/>
</dbReference>
<evidence type="ECO:0000256" key="7">
    <source>
        <dbReference type="RuleBase" id="RU362042"/>
    </source>
</evidence>
<dbReference type="CDD" id="cd06530">
    <property type="entry name" value="S26_SPase_I"/>
    <property type="match status" value="1"/>
</dbReference>
<gene>
    <name evidence="9" type="primary">lepB</name>
    <name evidence="9" type="ORF">GOM49_14595</name>
</gene>
<keyword evidence="7" id="KW-0472">Membrane</keyword>
<dbReference type="InterPro" id="IPR000223">
    <property type="entry name" value="Pept_S26A_signal_pept_1"/>
</dbReference>
<feature type="domain" description="Peptidase S26" evidence="8">
    <location>
        <begin position="8"/>
        <end position="161"/>
    </location>
</feature>
<keyword evidence="7" id="KW-0645">Protease</keyword>
<dbReference type="PANTHER" id="PTHR43390">
    <property type="entry name" value="SIGNAL PEPTIDASE I"/>
    <property type="match status" value="1"/>
</dbReference>
<feature type="active site" evidence="6">
    <location>
        <position position="79"/>
    </location>
</feature>
<keyword evidence="7" id="KW-0812">Transmembrane</keyword>
<dbReference type="Pfam" id="PF10502">
    <property type="entry name" value="Peptidase_S26"/>
    <property type="match status" value="1"/>
</dbReference>
<keyword evidence="7" id="KW-1133">Transmembrane helix</keyword>
<evidence type="ECO:0000259" key="8">
    <source>
        <dbReference type="Pfam" id="PF10502"/>
    </source>
</evidence>
<evidence type="ECO:0000256" key="5">
    <source>
        <dbReference type="ARBA" id="ARBA00022801"/>
    </source>
</evidence>
<dbReference type="PRINTS" id="PR00727">
    <property type="entry name" value="LEADERPTASE"/>
</dbReference>
<evidence type="ECO:0000256" key="2">
    <source>
        <dbReference type="ARBA" id="ARBA00004401"/>
    </source>
</evidence>
<dbReference type="InterPro" id="IPR019757">
    <property type="entry name" value="Pept_S26A_signal_pept_1_Lys-AS"/>
</dbReference>
<dbReference type="PROSITE" id="PS00760">
    <property type="entry name" value="SPASE_I_2"/>
    <property type="match status" value="1"/>
</dbReference>
<dbReference type="InterPro" id="IPR019533">
    <property type="entry name" value="Peptidase_S26"/>
</dbReference>
<dbReference type="PANTHER" id="PTHR43390:SF1">
    <property type="entry name" value="CHLOROPLAST PROCESSING PEPTIDASE"/>
    <property type="match status" value="1"/>
</dbReference>